<feature type="domain" description="ABC transmembrane type-1" evidence="12">
    <location>
        <begin position="9"/>
        <end position="212"/>
    </location>
</feature>
<dbReference type="InterPro" id="IPR011867">
    <property type="entry name" value="ModB_ABC"/>
</dbReference>
<evidence type="ECO:0000256" key="7">
    <source>
        <dbReference type="ARBA" id="ARBA00022692"/>
    </source>
</evidence>
<gene>
    <name evidence="13" type="primary">modB</name>
    <name evidence="13" type="ORF">Q31b_05060</name>
</gene>
<proteinExistence type="inferred from homology"/>
<evidence type="ECO:0000256" key="4">
    <source>
        <dbReference type="ARBA" id="ARBA00022448"/>
    </source>
</evidence>
<evidence type="ECO:0000256" key="11">
    <source>
        <dbReference type="RuleBase" id="RU365097"/>
    </source>
</evidence>
<dbReference type="EMBL" id="SJPY01000001">
    <property type="protein sequence ID" value="TWU45334.1"/>
    <property type="molecule type" value="Genomic_DNA"/>
</dbReference>
<keyword evidence="5 11" id="KW-1003">Cell membrane</keyword>
<sequence>MSYGEWSAIWLSIRVSFVGVLFSLPFGITIGWLLARKQFFAKSVLETVVNLPLVLPPVLTGYLLLITFGRRGIIGSCFEEWLGLRFVFDWKGAALAAAVVSFPLMVRAIRIAFRSVDPKLEQVSRTLGASPLDTFFTVSLPLARHGVIAGCVLAFARSLGEFGATIMIAGSIPGQTQTIPLYIFDQLQTSDGIKGSTTIVLFSIAIAAIALYFGERMDRRVSPKETTL</sequence>
<keyword evidence="6 11" id="KW-0500">Molybdenum</keyword>
<evidence type="ECO:0000256" key="8">
    <source>
        <dbReference type="ARBA" id="ARBA00022989"/>
    </source>
</evidence>
<feature type="transmembrane region" description="Helical" evidence="10">
    <location>
        <begin position="147"/>
        <end position="172"/>
    </location>
</feature>
<evidence type="ECO:0000256" key="1">
    <source>
        <dbReference type="ARBA" id="ARBA00002949"/>
    </source>
</evidence>
<evidence type="ECO:0000256" key="10">
    <source>
        <dbReference type="RuleBase" id="RU363032"/>
    </source>
</evidence>
<dbReference type="NCBIfam" id="TIGR02141">
    <property type="entry name" value="modB_ABC"/>
    <property type="match status" value="1"/>
</dbReference>
<dbReference type="InterPro" id="IPR035906">
    <property type="entry name" value="MetI-like_sf"/>
</dbReference>
<feature type="transmembrane region" description="Helical" evidence="10">
    <location>
        <begin position="47"/>
        <end position="68"/>
    </location>
</feature>
<feature type="transmembrane region" description="Helical" evidence="10">
    <location>
        <begin position="192"/>
        <end position="214"/>
    </location>
</feature>
<feature type="transmembrane region" description="Helical" evidence="10">
    <location>
        <begin position="88"/>
        <end position="106"/>
    </location>
</feature>
<comment type="similarity">
    <text evidence="3 11">Belongs to the binding-protein-dependent transport system permease family. CysTW subfamily.</text>
</comment>
<evidence type="ECO:0000313" key="14">
    <source>
        <dbReference type="Proteomes" id="UP000315471"/>
    </source>
</evidence>
<evidence type="ECO:0000259" key="12">
    <source>
        <dbReference type="PROSITE" id="PS50928"/>
    </source>
</evidence>
<protein>
    <recommendedName>
        <fullName evidence="11">Molybdenum transport system permease</fullName>
    </recommendedName>
</protein>
<evidence type="ECO:0000256" key="3">
    <source>
        <dbReference type="ARBA" id="ARBA00007069"/>
    </source>
</evidence>
<dbReference type="RefSeq" id="WP_146598055.1">
    <property type="nucleotide sequence ID" value="NZ_SJPY01000001.1"/>
</dbReference>
<reference evidence="13 14" key="1">
    <citation type="submission" date="2019-02" db="EMBL/GenBank/DDBJ databases">
        <title>Deep-cultivation of Planctomycetes and their phenomic and genomic characterization uncovers novel biology.</title>
        <authorList>
            <person name="Wiegand S."/>
            <person name="Jogler M."/>
            <person name="Boedeker C."/>
            <person name="Pinto D."/>
            <person name="Vollmers J."/>
            <person name="Rivas-Marin E."/>
            <person name="Kohn T."/>
            <person name="Peeters S.H."/>
            <person name="Heuer A."/>
            <person name="Rast P."/>
            <person name="Oberbeckmann S."/>
            <person name="Bunk B."/>
            <person name="Jeske O."/>
            <person name="Meyerdierks A."/>
            <person name="Storesund J.E."/>
            <person name="Kallscheuer N."/>
            <person name="Luecker S."/>
            <person name="Lage O.M."/>
            <person name="Pohl T."/>
            <person name="Merkel B.J."/>
            <person name="Hornburger P."/>
            <person name="Mueller R.-W."/>
            <person name="Bruemmer F."/>
            <person name="Labrenz M."/>
            <person name="Spormann A.M."/>
            <person name="Op Den Camp H."/>
            <person name="Overmann J."/>
            <person name="Amann R."/>
            <person name="Jetten M.S.M."/>
            <person name="Mascher T."/>
            <person name="Medema M.H."/>
            <person name="Devos D.P."/>
            <person name="Kaster A.-K."/>
            <person name="Ovreas L."/>
            <person name="Rohde M."/>
            <person name="Galperin M.Y."/>
            <person name="Jogler C."/>
        </authorList>
    </citation>
    <scope>NUCLEOTIDE SEQUENCE [LARGE SCALE GENOMIC DNA]</scope>
    <source>
        <strain evidence="13 14">Q31b</strain>
    </source>
</reference>
<dbReference type="SUPFAM" id="SSF161098">
    <property type="entry name" value="MetI-like"/>
    <property type="match status" value="1"/>
</dbReference>
<keyword evidence="7 10" id="KW-0812">Transmembrane</keyword>
<comment type="subcellular location">
    <subcellularLocation>
        <location evidence="2 10">Cell membrane</location>
        <topology evidence="2 10">Multi-pass membrane protein</topology>
    </subcellularLocation>
</comment>
<evidence type="ECO:0000256" key="9">
    <source>
        <dbReference type="ARBA" id="ARBA00023136"/>
    </source>
</evidence>
<dbReference type="PROSITE" id="PS50928">
    <property type="entry name" value="ABC_TM1"/>
    <property type="match status" value="1"/>
</dbReference>
<name>A0A5C6EA04_9BACT</name>
<evidence type="ECO:0000256" key="5">
    <source>
        <dbReference type="ARBA" id="ARBA00022475"/>
    </source>
</evidence>
<evidence type="ECO:0000313" key="13">
    <source>
        <dbReference type="EMBL" id="TWU45334.1"/>
    </source>
</evidence>
<accession>A0A5C6EA04</accession>
<comment type="caution">
    <text evidence="13">The sequence shown here is derived from an EMBL/GenBank/DDBJ whole genome shotgun (WGS) entry which is preliminary data.</text>
</comment>
<dbReference type="Pfam" id="PF00528">
    <property type="entry name" value="BPD_transp_1"/>
    <property type="match status" value="1"/>
</dbReference>
<dbReference type="GO" id="GO:0005886">
    <property type="term" value="C:plasma membrane"/>
    <property type="evidence" value="ECO:0007669"/>
    <property type="project" value="UniProtKB-SubCell"/>
</dbReference>
<dbReference type="InterPro" id="IPR000515">
    <property type="entry name" value="MetI-like"/>
</dbReference>
<dbReference type="Gene3D" id="1.10.3720.10">
    <property type="entry name" value="MetI-like"/>
    <property type="match status" value="1"/>
</dbReference>
<organism evidence="13 14">
    <name type="scientific">Novipirellula aureliae</name>
    <dbReference type="NCBI Taxonomy" id="2527966"/>
    <lineage>
        <taxon>Bacteria</taxon>
        <taxon>Pseudomonadati</taxon>
        <taxon>Planctomycetota</taxon>
        <taxon>Planctomycetia</taxon>
        <taxon>Pirellulales</taxon>
        <taxon>Pirellulaceae</taxon>
        <taxon>Novipirellula</taxon>
    </lineage>
</organism>
<feature type="transmembrane region" description="Helical" evidence="10">
    <location>
        <begin position="12"/>
        <end position="35"/>
    </location>
</feature>
<dbReference type="PANTHER" id="PTHR30183:SF3">
    <property type="entry name" value="MOLYBDENUM TRANSPORT SYSTEM PERMEASE PROTEIN MODB"/>
    <property type="match status" value="1"/>
</dbReference>
<keyword evidence="9 10" id="KW-0472">Membrane</keyword>
<dbReference type="GO" id="GO:0015098">
    <property type="term" value="F:molybdate ion transmembrane transporter activity"/>
    <property type="evidence" value="ECO:0007669"/>
    <property type="project" value="UniProtKB-UniRule"/>
</dbReference>
<comment type="function">
    <text evidence="1 11">Part of the binding-protein-dependent transport system for molybdenum; probably responsible for the translocation of the substrate across the membrane.</text>
</comment>
<evidence type="ECO:0000256" key="2">
    <source>
        <dbReference type="ARBA" id="ARBA00004651"/>
    </source>
</evidence>
<dbReference type="AlphaFoldDB" id="A0A5C6EA04"/>
<dbReference type="CDD" id="cd06261">
    <property type="entry name" value="TM_PBP2"/>
    <property type="match status" value="1"/>
</dbReference>
<dbReference type="NCBIfam" id="NF006939">
    <property type="entry name" value="PRK09421.1"/>
    <property type="match status" value="1"/>
</dbReference>
<evidence type="ECO:0000256" key="6">
    <source>
        <dbReference type="ARBA" id="ARBA00022505"/>
    </source>
</evidence>
<keyword evidence="4 10" id="KW-0813">Transport</keyword>
<keyword evidence="8 10" id="KW-1133">Transmembrane helix</keyword>
<dbReference type="PANTHER" id="PTHR30183">
    <property type="entry name" value="MOLYBDENUM TRANSPORT SYSTEM PERMEASE PROTEIN MODB"/>
    <property type="match status" value="1"/>
</dbReference>
<dbReference type="Proteomes" id="UP000315471">
    <property type="component" value="Unassembled WGS sequence"/>
</dbReference>
<keyword evidence="14" id="KW-1185">Reference proteome</keyword>
<dbReference type="OrthoDB" id="9795403at2"/>